<evidence type="ECO:0000313" key="2">
    <source>
        <dbReference type="Proteomes" id="UP000315369"/>
    </source>
</evidence>
<proteinExistence type="predicted"/>
<keyword evidence="2" id="KW-1185">Reference proteome</keyword>
<dbReference type="OrthoDB" id="1164393at2"/>
<evidence type="ECO:0000313" key="1">
    <source>
        <dbReference type="EMBL" id="TQF09493.1"/>
    </source>
</evidence>
<protein>
    <submittedName>
        <fullName evidence="1">Uncharacterized protein</fullName>
    </submittedName>
</protein>
<reference evidence="1 2" key="1">
    <citation type="submission" date="2019-06" db="EMBL/GenBank/DDBJ databases">
        <authorList>
            <person name="Livingstone P."/>
            <person name="Whitworth D."/>
        </authorList>
    </citation>
    <scope>NUCLEOTIDE SEQUENCE [LARGE SCALE GENOMIC DNA]</scope>
    <source>
        <strain evidence="1 2">AM401</strain>
    </source>
</reference>
<dbReference type="EMBL" id="VIFM01000339">
    <property type="protein sequence ID" value="TQF09493.1"/>
    <property type="molecule type" value="Genomic_DNA"/>
</dbReference>
<dbReference type="AlphaFoldDB" id="A0A540WKF5"/>
<accession>A0A540WKF5</accession>
<dbReference type="Gene3D" id="2.60.120.200">
    <property type="match status" value="1"/>
</dbReference>
<comment type="caution">
    <text evidence="1">The sequence shown here is derived from an EMBL/GenBank/DDBJ whole genome shotgun (WGS) entry which is preliminary data.</text>
</comment>
<organism evidence="1 2">
    <name type="scientific">Myxococcus llanfairpwllgwyngyllgogerychwyrndrobwllllantysiliogogogochensis</name>
    <dbReference type="NCBI Taxonomy" id="2590453"/>
    <lineage>
        <taxon>Bacteria</taxon>
        <taxon>Pseudomonadati</taxon>
        <taxon>Myxococcota</taxon>
        <taxon>Myxococcia</taxon>
        <taxon>Myxococcales</taxon>
        <taxon>Cystobacterineae</taxon>
        <taxon>Myxococcaceae</taxon>
        <taxon>Myxococcus</taxon>
    </lineage>
</organism>
<name>A0A540WKF5_9BACT</name>
<dbReference type="Proteomes" id="UP000315369">
    <property type="component" value="Unassembled WGS sequence"/>
</dbReference>
<gene>
    <name evidence="1" type="ORF">FJV41_44300</name>
</gene>
<sequence length="260" mass="28929">MVVLCLACAHRPSSPGCSAGETLCWDFEEGRLPAGWTPHRDEFSGRLVVDDTRAHGGRYSLHASQLVGGREGEQGGPKKTVRFELPGDFGPVLWGRVFVYTTPARPASHAGLFNARYPRPGSDDGAFQALDWYEVATYQEKYMALWHPPEPPGFPEWVQVSDTPLVLDQWVCLEWLFDAANGEAPEAAEPRVWLDGVELAWPRKFVFSDPPTDTPPKREKARSFTVLETGVFLYQGLSVPTDWWLDDLAVGGQRVGCSPR</sequence>
<dbReference type="RefSeq" id="WP_141648678.1">
    <property type="nucleotide sequence ID" value="NZ_VIFM01000339.1"/>
</dbReference>